<keyword evidence="2" id="KW-1185">Reference proteome</keyword>
<accession>A0A484N1L4</accession>
<evidence type="ECO:0000313" key="1">
    <source>
        <dbReference type="EMBL" id="VFQ94972.1"/>
    </source>
</evidence>
<dbReference type="EMBL" id="OOIL02005488">
    <property type="protein sequence ID" value="VFQ94972.1"/>
    <property type="molecule type" value="Genomic_DNA"/>
</dbReference>
<evidence type="ECO:0000313" key="2">
    <source>
        <dbReference type="Proteomes" id="UP000595140"/>
    </source>
</evidence>
<name>A0A484N1L4_9ASTE</name>
<gene>
    <name evidence="1" type="ORF">CCAM_LOCUS36748</name>
</gene>
<organism evidence="1 2">
    <name type="scientific">Cuscuta campestris</name>
    <dbReference type="NCBI Taxonomy" id="132261"/>
    <lineage>
        <taxon>Eukaryota</taxon>
        <taxon>Viridiplantae</taxon>
        <taxon>Streptophyta</taxon>
        <taxon>Embryophyta</taxon>
        <taxon>Tracheophyta</taxon>
        <taxon>Spermatophyta</taxon>
        <taxon>Magnoliopsida</taxon>
        <taxon>eudicotyledons</taxon>
        <taxon>Gunneridae</taxon>
        <taxon>Pentapetalae</taxon>
        <taxon>asterids</taxon>
        <taxon>lamiids</taxon>
        <taxon>Solanales</taxon>
        <taxon>Convolvulaceae</taxon>
        <taxon>Cuscuteae</taxon>
        <taxon>Cuscuta</taxon>
        <taxon>Cuscuta subgen. Grammica</taxon>
        <taxon>Cuscuta sect. Cleistogrammica</taxon>
    </lineage>
</organism>
<sequence length="66" mass="7646">MSIQFQHRSCSPVVSLIQVVGAGFFPRRKRTSEKTTSDRVGEMELGSFHFTIARSLFKIIFLQRER</sequence>
<reference evidence="1" key="1">
    <citation type="submission" date="2018-04" db="EMBL/GenBank/DDBJ databases">
        <authorList>
            <person name="Vogel A."/>
        </authorList>
    </citation>
    <scope>NUCLEOTIDE SEQUENCE [LARGE SCALE GENOMIC DNA]</scope>
</reference>
<protein>
    <submittedName>
        <fullName evidence="1">Uncharacterized protein</fullName>
    </submittedName>
</protein>
<dbReference type="Proteomes" id="UP000595140">
    <property type="component" value="Unassembled WGS sequence"/>
</dbReference>
<proteinExistence type="predicted"/>
<dbReference type="AlphaFoldDB" id="A0A484N1L4"/>